<dbReference type="SMART" id="SM00855">
    <property type="entry name" value="PGAM"/>
    <property type="match status" value="1"/>
</dbReference>
<gene>
    <name evidence="2" type="ORF">ACFQND_08470</name>
</gene>
<dbReference type="EMBL" id="JBHSRS010000018">
    <property type="protein sequence ID" value="MFC6281259.1"/>
    <property type="molecule type" value="Genomic_DNA"/>
</dbReference>
<dbReference type="RefSeq" id="WP_371436806.1">
    <property type="nucleotide sequence ID" value="NZ_JBHSRS010000018.1"/>
</dbReference>
<keyword evidence="3" id="KW-1185">Reference proteome</keyword>
<evidence type="ECO:0000313" key="2">
    <source>
        <dbReference type="EMBL" id="MFC6281259.1"/>
    </source>
</evidence>
<protein>
    <submittedName>
        <fullName evidence="2">Histidine phosphatase family protein</fullName>
    </submittedName>
</protein>
<dbReference type="Gene3D" id="3.40.50.1240">
    <property type="entry name" value="Phosphoglycerate mutase-like"/>
    <property type="match status" value="1"/>
</dbReference>
<dbReference type="PANTHER" id="PTHR20935:SF0">
    <property type="entry name" value="SERINE_THREONINE-PROTEIN PHOSPHATASE PGAM5, MITOCHONDRIAL"/>
    <property type="match status" value="1"/>
</dbReference>
<evidence type="ECO:0000313" key="3">
    <source>
        <dbReference type="Proteomes" id="UP001596270"/>
    </source>
</evidence>
<dbReference type="InterPro" id="IPR051021">
    <property type="entry name" value="Mito_Ser/Thr_phosphatase"/>
</dbReference>
<dbReference type="Proteomes" id="UP001596270">
    <property type="component" value="Unassembled WGS sequence"/>
</dbReference>
<evidence type="ECO:0000256" key="1">
    <source>
        <dbReference type="ARBA" id="ARBA00022801"/>
    </source>
</evidence>
<reference evidence="3" key="1">
    <citation type="journal article" date="2019" name="Int. J. Syst. Evol. Microbiol.">
        <title>The Global Catalogue of Microorganisms (GCM) 10K type strain sequencing project: providing services to taxonomists for standard genome sequencing and annotation.</title>
        <authorList>
            <consortium name="The Broad Institute Genomics Platform"/>
            <consortium name="The Broad Institute Genome Sequencing Center for Infectious Disease"/>
            <person name="Wu L."/>
            <person name="Ma J."/>
        </authorList>
    </citation>
    <scope>NUCLEOTIDE SEQUENCE [LARGE SCALE GENOMIC DNA]</scope>
    <source>
        <strain evidence="3">CCUG 39402</strain>
    </source>
</reference>
<dbReference type="CDD" id="cd07067">
    <property type="entry name" value="HP_PGM_like"/>
    <property type="match status" value="1"/>
</dbReference>
<comment type="caution">
    <text evidence="2">The sequence shown here is derived from an EMBL/GenBank/DDBJ whole genome shotgun (WGS) entry which is preliminary data.</text>
</comment>
<dbReference type="PANTHER" id="PTHR20935">
    <property type="entry name" value="PHOSPHOGLYCERATE MUTASE-RELATED"/>
    <property type="match status" value="1"/>
</dbReference>
<keyword evidence="1" id="KW-0378">Hydrolase</keyword>
<dbReference type="InterPro" id="IPR013078">
    <property type="entry name" value="His_Pase_superF_clade-1"/>
</dbReference>
<proteinExistence type="predicted"/>
<organism evidence="2 3">
    <name type="scientific">Polaromonas aquatica</name>
    <dbReference type="NCBI Taxonomy" id="332657"/>
    <lineage>
        <taxon>Bacteria</taxon>
        <taxon>Pseudomonadati</taxon>
        <taxon>Pseudomonadota</taxon>
        <taxon>Betaproteobacteria</taxon>
        <taxon>Burkholderiales</taxon>
        <taxon>Comamonadaceae</taxon>
        <taxon>Polaromonas</taxon>
    </lineage>
</organism>
<dbReference type="SUPFAM" id="SSF53254">
    <property type="entry name" value="Phosphoglycerate mutase-like"/>
    <property type="match status" value="1"/>
</dbReference>
<dbReference type="InterPro" id="IPR029033">
    <property type="entry name" value="His_PPase_superfam"/>
</dbReference>
<sequence length="222" mass="24463">MGTLYLVRHGQASFGADDYDVLSELGTRQAVRLGEYFRHKGITFDAALTGTLQRQINTFAGICEGMGTQPQATQWPGLNEYDSTAVIATIHPHKLEKPTSPEMYRSHFRLLRDGLKQWMDGVVSPKGMPDYSGFVNGVTSALDHVRKSYTGNVLLVSSGGPIATAVGHVLGTSPETTIELNLRIRNSSVTEFAFTPKRHMLVTYNTLPHLDAPEHAEWVTYA</sequence>
<dbReference type="Pfam" id="PF00300">
    <property type="entry name" value="His_Phos_1"/>
    <property type="match status" value="1"/>
</dbReference>
<name>A0ABW1TUL5_9BURK</name>
<accession>A0ABW1TUL5</accession>